<protein>
    <recommendedName>
        <fullName evidence="2">PilC beta-propeller domain-containing protein</fullName>
    </recommendedName>
</protein>
<organism evidence="1">
    <name type="scientific">marine sediment metagenome</name>
    <dbReference type="NCBI Taxonomy" id="412755"/>
    <lineage>
        <taxon>unclassified sequences</taxon>
        <taxon>metagenomes</taxon>
        <taxon>ecological metagenomes</taxon>
    </lineage>
</organism>
<proteinExistence type="predicted"/>
<evidence type="ECO:0000313" key="1">
    <source>
        <dbReference type="EMBL" id="GAF88635.1"/>
    </source>
</evidence>
<feature type="non-terminal residue" evidence="1">
    <location>
        <position position="324"/>
    </location>
</feature>
<dbReference type="AlphaFoldDB" id="X0UJG0"/>
<comment type="caution">
    <text evidence="1">The sequence shown here is derived from an EMBL/GenBank/DDBJ whole genome shotgun (WGS) entry which is preliminary data.</text>
</comment>
<feature type="non-terminal residue" evidence="1">
    <location>
        <position position="1"/>
    </location>
</feature>
<reference evidence="1" key="1">
    <citation type="journal article" date="2014" name="Front. Microbiol.">
        <title>High frequency of phylogenetically diverse reductive dehalogenase-homologous genes in deep subseafloor sedimentary metagenomes.</title>
        <authorList>
            <person name="Kawai M."/>
            <person name="Futagami T."/>
            <person name="Toyoda A."/>
            <person name="Takaki Y."/>
            <person name="Nishi S."/>
            <person name="Hori S."/>
            <person name="Arai W."/>
            <person name="Tsubouchi T."/>
            <person name="Morono Y."/>
            <person name="Uchiyama I."/>
            <person name="Ito T."/>
            <person name="Fujiyama A."/>
            <person name="Inagaki F."/>
            <person name="Takami H."/>
        </authorList>
    </citation>
    <scope>NUCLEOTIDE SEQUENCE</scope>
    <source>
        <strain evidence="1">Expedition CK06-06</strain>
    </source>
</reference>
<gene>
    <name evidence="1" type="ORF">S01H1_18674</name>
</gene>
<evidence type="ECO:0008006" key="2">
    <source>
        <dbReference type="Google" id="ProtNLM"/>
    </source>
</evidence>
<sequence>SGGVERKRDLANQAIADLVTAVNPPDGSGGYQSNARFGFSIFTKDGARLLVPIGEDNIEDILTWVLQPDLATAADYINSIGGNSHGLAVMESARYLAHTGTFGPFPPFGFADPAYAGPPYTGTAETGDFPNEDPTLPSPWDLACRPTTLILIDDGLWGGSDGARFGECPDLDGDGSDETCALEFIGDLSGDGEFWMEDVTKKMYEYDFAPGLDGLQNVPTHIIGFDEPKSIELMKIAAALGGGTFHYADSGDSLGDALLAITVNIFEGAASFASLAVPSSRTEAGGSAYNAFFEPDASQAIWAGHLECYGLAPDGALLDRDGNP</sequence>
<accession>X0UJG0</accession>
<dbReference type="EMBL" id="BARS01010004">
    <property type="protein sequence ID" value="GAF88635.1"/>
    <property type="molecule type" value="Genomic_DNA"/>
</dbReference>
<name>X0UJG0_9ZZZZ</name>